<dbReference type="InterPro" id="IPR050438">
    <property type="entry name" value="LMW_PTPase"/>
</dbReference>
<evidence type="ECO:0000313" key="7">
    <source>
        <dbReference type="EMBL" id="BCO27365.1"/>
    </source>
</evidence>
<dbReference type="EC" id="3.1.3.48" evidence="2"/>
<proteinExistence type="inferred from homology"/>
<dbReference type="SMART" id="SM00226">
    <property type="entry name" value="LMWPc"/>
    <property type="match status" value="1"/>
</dbReference>
<sequence>MKFILTLCIGNICRSPLAQGLLAQQLPNHTVWSAGLGALVGQPADPLSIQIAASNGVDISSHRAQQINSFLCQQAELILVMEQMHKTQLEQLFPSVRGKTFRLGQYGNFDIDDPYRQPIEAFQTAYASIAQGVADWVPRIRKLS</sequence>
<evidence type="ECO:0000313" key="8">
    <source>
        <dbReference type="Proteomes" id="UP000824366"/>
    </source>
</evidence>
<evidence type="ECO:0000256" key="1">
    <source>
        <dbReference type="ARBA" id="ARBA00011063"/>
    </source>
</evidence>
<comment type="similarity">
    <text evidence="1">Belongs to the low molecular weight phosphotyrosine protein phosphatase family.</text>
</comment>
<dbReference type="Pfam" id="PF01451">
    <property type="entry name" value="LMWPc"/>
    <property type="match status" value="1"/>
</dbReference>
<dbReference type="CDD" id="cd16343">
    <property type="entry name" value="LMWPTP"/>
    <property type="match status" value="1"/>
</dbReference>
<evidence type="ECO:0000256" key="4">
    <source>
        <dbReference type="ARBA" id="ARBA00022912"/>
    </source>
</evidence>
<keyword evidence="4" id="KW-0904">Protein phosphatase</keyword>
<evidence type="ECO:0000256" key="3">
    <source>
        <dbReference type="ARBA" id="ARBA00022801"/>
    </source>
</evidence>
<evidence type="ECO:0000256" key="5">
    <source>
        <dbReference type="ARBA" id="ARBA00051722"/>
    </source>
</evidence>
<dbReference type="InterPro" id="IPR023485">
    <property type="entry name" value="Ptyr_pPase"/>
</dbReference>
<feature type="domain" description="Phosphotyrosine protein phosphatase I" evidence="6">
    <location>
        <begin position="2"/>
        <end position="139"/>
    </location>
</feature>
<name>A0ABN6D5T2_9BURK</name>
<dbReference type="InterPro" id="IPR017867">
    <property type="entry name" value="Tyr_phospatase_low_mol_wt"/>
</dbReference>
<dbReference type="PANTHER" id="PTHR11717">
    <property type="entry name" value="LOW MOLECULAR WEIGHT PROTEIN TYROSINE PHOSPHATASE"/>
    <property type="match status" value="1"/>
</dbReference>
<dbReference type="PRINTS" id="PR00719">
    <property type="entry name" value="LMWPTPASE"/>
</dbReference>
<dbReference type="Gene3D" id="3.40.50.2300">
    <property type="match status" value="1"/>
</dbReference>
<accession>A0ABN6D5T2</accession>
<evidence type="ECO:0000259" key="6">
    <source>
        <dbReference type="SMART" id="SM00226"/>
    </source>
</evidence>
<dbReference type="EMBL" id="AP024238">
    <property type="protein sequence ID" value="BCO27365.1"/>
    <property type="molecule type" value="Genomic_DNA"/>
</dbReference>
<gene>
    <name evidence="7" type="ORF">MIZ03_2253</name>
</gene>
<organism evidence="7 8">
    <name type="scientific">Rhodoferax lithotrophicus</name>
    <dbReference type="NCBI Taxonomy" id="2798804"/>
    <lineage>
        <taxon>Bacteria</taxon>
        <taxon>Pseudomonadati</taxon>
        <taxon>Pseudomonadota</taxon>
        <taxon>Betaproteobacteria</taxon>
        <taxon>Burkholderiales</taxon>
        <taxon>Comamonadaceae</taxon>
        <taxon>Rhodoferax</taxon>
    </lineage>
</organism>
<evidence type="ECO:0000256" key="2">
    <source>
        <dbReference type="ARBA" id="ARBA00013064"/>
    </source>
</evidence>
<reference evidence="7 8" key="1">
    <citation type="journal article" date="2021" name="Microbiol. Spectr.">
        <title>A Single Bacterium Capable of Oxidation and Reduction of Iron at Circumneutral pH.</title>
        <authorList>
            <person name="Kato S."/>
            <person name="Ohkuma M."/>
        </authorList>
    </citation>
    <scope>NUCLEOTIDE SEQUENCE [LARGE SCALE GENOMIC DNA]</scope>
    <source>
        <strain evidence="7 8">MIZ03</strain>
    </source>
</reference>
<dbReference type="InterPro" id="IPR036196">
    <property type="entry name" value="Ptyr_pPase_sf"/>
</dbReference>
<comment type="catalytic activity">
    <reaction evidence="5">
        <text>O-phospho-L-tyrosyl-[protein] + H2O = L-tyrosyl-[protein] + phosphate</text>
        <dbReference type="Rhea" id="RHEA:10684"/>
        <dbReference type="Rhea" id="RHEA-COMP:10136"/>
        <dbReference type="Rhea" id="RHEA-COMP:20101"/>
        <dbReference type="ChEBI" id="CHEBI:15377"/>
        <dbReference type="ChEBI" id="CHEBI:43474"/>
        <dbReference type="ChEBI" id="CHEBI:46858"/>
        <dbReference type="ChEBI" id="CHEBI:61978"/>
        <dbReference type="EC" id="3.1.3.48"/>
    </reaction>
</comment>
<dbReference type="PANTHER" id="PTHR11717:SF31">
    <property type="entry name" value="LOW MOLECULAR WEIGHT PROTEIN-TYROSINE-PHOSPHATASE ETP-RELATED"/>
    <property type="match status" value="1"/>
</dbReference>
<dbReference type="Proteomes" id="UP000824366">
    <property type="component" value="Chromosome"/>
</dbReference>
<keyword evidence="8" id="KW-1185">Reference proteome</keyword>
<dbReference type="SUPFAM" id="SSF52788">
    <property type="entry name" value="Phosphotyrosine protein phosphatases I"/>
    <property type="match status" value="1"/>
</dbReference>
<keyword evidence="3" id="KW-0378">Hydrolase</keyword>
<protein>
    <recommendedName>
        <fullName evidence="2">protein-tyrosine-phosphatase</fullName>
        <ecNumber evidence="2">3.1.3.48</ecNumber>
    </recommendedName>
</protein>